<name>A0A8H3FWZ8_9LECA</name>
<reference evidence="14" key="1">
    <citation type="submission" date="2021-03" db="EMBL/GenBank/DDBJ databases">
        <authorList>
            <person name="Tagirdzhanova G."/>
        </authorList>
    </citation>
    <scope>NUCLEOTIDE SEQUENCE</scope>
</reference>
<evidence type="ECO:0000256" key="11">
    <source>
        <dbReference type="ARBA" id="ARBA00023136"/>
    </source>
</evidence>
<dbReference type="AlphaFoldDB" id="A0A8H3FWZ8"/>
<comment type="function">
    <text evidence="12 13">Mannosyltransferase involved in glycosylphosphatidylinositol-anchor biosynthesis. Transfers the first alpha-1,4-mannose to GlcN-acyl-PI during GPI precursor assembly. Required for cell wall integrity.</text>
</comment>
<keyword evidence="6 13" id="KW-0328">Glycosyltransferase</keyword>
<dbReference type="GO" id="GO:0006506">
    <property type="term" value="P:GPI anchor biosynthetic process"/>
    <property type="evidence" value="ECO:0007669"/>
    <property type="project" value="UniProtKB-UniPathway"/>
</dbReference>
<keyword evidence="11 13" id="KW-0472">Membrane</keyword>
<proteinExistence type="inferred from homology"/>
<dbReference type="EMBL" id="CAJPDT010000065">
    <property type="protein sequence ID" value="CAF9932344.1"/>
    <property type="molecule type" value="Genomic_DNA"/>
</dbReference>
<dbReference type="PANTHER" id="PTHR12886:SF0">
    <property type="entry name" value="GPI MANNOSYLTRANSFERASE 1"/>
    <property type="match status" value="1"/>
</dbReference>
<evidence type="ECO:0000256" key="8">
    <source>
        <dbReference type="ARBA" id="ARBA00022692"/>
    </source>
</evidence>
<evidence type="ECO:0000313" key="15">
    <source>
        <dbReference type="Proteomes" id="UP000664534"/>
    </source>
</evidence>
<keyword evidence="10 13" id="KW-1133">Transmembrane helix</keyword>
<keyword evidence="5 13" id="KW-0337">GPI-anchor biosynthesis</keyword>
<feature type="transmembrane region" description="Helical" evidence="13">
    <location>
        <begin position="294"/>
        <end position="313"/>
    </location>
</feature>
<evidence type="ECO:0000256" key="7">
    <source>
        <dbReference type="ARBA" id="ARBA00022679"/>
    </source>
</evidence>
<evidence type="ECO:0000313" key="14">
    <source>
        <dbReference type="EMBL" id="CAF9932344.1"/>
    </source>
</evidence>
<evidence type="ECO:0000256" key="6">
    <source>
        <dbReference type="ARBA" id="ARBA00022676"/>
    </source>
</evidence>
<keyword evidence="15" id="KW-1185">Reference proteome</keyword>
<dbReference type="Pfam" id="PF05007">
    <property type="entry name" value="Mannosyl_trans"/>
    <property type="match status" value="1"/>
</dbReference>
<evidence type="ECO:0000256" key="1">
    <source>
        <dbReference type="ARBA" id="ARBA00004477"/>
    </source>
</evidence>
<evidence type="ECO:0000256" key="3">
    <source>
        <dbReference type="ARBA" id="ARBA00011071"/>
    </source>
</evidence>
<feature type="transmembrane region" description="Helical" evidence="13">
    <location>
        <begin position="128"/>
        <end position="156"/>
    </location>
</feature>
<evidence type="ECO:0000256" key="10">
    <source>
        <dbReference type="ARBA" id="ARBA00022989"/>
    </source>
</evidence>
<comment type="similarity">
    <text evidence="3 13">Belongs to the PIGM family.</text>
</comment>
<protein>
    <recommendedName>
        <fullName evidence="4 13">GPI mannosyltransferase 1</fullName>
        <ecNumber evidence="13">2.4.1.-</ecNumber>
    </recommendedName>
    <alternativeName>
        <fullName evidence="13">GPI mannosyltransferase I</fullName>
    </alternativeName>
</protein>
<dbReference type="EC" id="2.4.1.-" evidence="13"/>
<feature type="transmembrane region" description="Helical" evidence="13">
    <location>
        <begin position="362"/>
        <end position="379"/>
    </location>
</feature>
<evidence type="ECO:0000256" key="4">
    <source>
        <dbReference type="ARBA" id="ARBA00013797"/>
    </source>
</evidence>
<evidence type="ECO:0000256" key="12">
    <source>
        <dbReference type="ARBA" id="ARBA00025399"/>
    </source>
</evidence>
<evidence type="ECO:0000256" key="9">
    <source>
        <dbReference type="ARBA" id="ARBA00022824"/>
    </source>
</evidence>
<keyword evidence="8 13" id="KW-0812">Transmembrane</keyword>
<dbReference type="GO" id="GO:0004376">
    <property type="term" value="F:GPI mannosyltransferase activity"/>
    <property type="evidence" value="ECO:0007669"/>
    <property type="project" value="InterPro"/>
</dbReference>
<keyword evidence="9 13" id="KW-0256">Endoplasmic reticulum</keyword>
<dbReference type="GO" id="GO:0051751">
    <property type="term" value="F:alpha-1,4-mannosyltransferase activity"/>
    <property type="evidence" value="ECO:0007669"/>
    <property type="project" value="InterPro"/>
</dbReference>
<feature type="transmembrane region" description="Helical" evidence="13">
    <location>
        <begin position="162"/>
        <end position="189"/>
    </location>
</feature>
<comment type="subcellular location">
    <subcellularLocation>
        <location evidence="1 13">Endoplasmic reticulum membrane</location>
        <topology evidence="1 13">Multi-pass membrane protein</topology>
    </subcellularLocation>
</comment>
<dbReference type="Proteomes" id="UP000664534">
    <property type="component" value="Unassembled WGS sequence"/>
</dbReference>
<feature type="transmembrane region" description="Helical" evidence="13">
    <location>
        <begin position="82"/>
        <end position="107"/>
    </location>
</feature>
<organism evidence="14 15">
    <name type="scientific">Imshaugia aleurites</name>
    <dbReference type="NCBI Taxonomy" id="172621"/>
    <lineage>
        <taxon>Eukaryota</taxon>
        <taxon>Fungi</taxon>
        <taxon>Dikarya</taxon>
        <taxon>Ascomycota</taxon>
        <taxon>Pezizomycotina</taxon>
        <taxon>Lecanoromycetes</taxon>
        <taxon>OSLEUM clade</taxon>
        <taxon>Lecanoromycetidae</taxon>
        <taxon>Lecanorales</taxon>
        <taxon>Lecanorineae</taxon>
        <taxon>Parmeliaceae</taxon>
        <taxon>Imshaugia</taxon>
    </lineage>
</organism>
<dbReference type="OrthoDB" id="1741594at2759"/>
<evidence type="ECO:0000256" key="5">
    <source>
        <dbReference type="ARBA" id="ARBA00022502"/>
    </source>
</evidence>
<feature type="transmembrane region" description="Helical" evidence="13">
    <location>
        <begin position="227"/>
        <end position="248"/>
    </location>
</feature>
<dbReference type="UniPathway" id="UPA00196"/>
<comment type="caution">
    <text evidence="14">The sequence shown here is derived from an EMBL/GenBank/DDBJ whole genome shotgun (WGS) entry which is preliminary data.</text>
</comment>
<feature type="transmembrane region" description="Helical" evidence="13">
    <location>
        <begin position="391"/>
        <end position="416"/>
    </location>
</feature>
<dbReference type="InterPro" id="IPR007704">
    <property type="entry name" value="PIG-M"/>
</dbReference>
<dbReference type="GO" id="GO:0005789">
    <property type="term" value="C:endoplasmic reticulum membrane"/>
    <property type="evidence" value="ECO:0007669"/>
    <property type="project" value="UniProtKB-SubCell"/>
</dbReference>
<accession>A0A8H3FWZ8</accession>
<feature type="transmembrane region" description="Helical" evidence="13">
    <location>
        <begin position="12"/>
        <end position="28"/>
    </location>
</feature>
<evidence type="ECO:0000256" key="2">
    <source>
        <dbReference type="ARBA" id="ARBA00004687"/>
    </source>
</evidence>
<keyword evidence="7 13" id="KW-0808">Transferase</keyword>
<comment type="pathway">
    <text evidence="2 13">Glycolipid biosynthesis; glycosylphosphatidylinositol-anchor biosynthesis.</text>
</comment>
<dbReference type="PANTHER" id="PTHR12886">
    <property type="entry name" value="PIG-M MANNOSYLTRANSFERASE"/>
    <property type="match status" value="1"/>
</dbReference>
<sequence>MSISFFTSPNVFTSAVLLRIILLFYGLVQDKYSPLPYTDIDYFVFTDAARYVSRGLSPYERETYRYTPLLAWILLPTARPGAAWFSFGKGLFALADIIAGWLIVLVLRSPAGGGMKTDRALKFASIWLLNPMVATISTRGSSEGLLGVMVVALLWAVLSQRVLLAGVLLGLAVHFKIYPFIYGVSILWYMEPQTQSVSRQTPGSYKQKFSSASIFQSALAFFTPTRMIFLASSLATFMVLNIFMYAIYSTPFLTHTYLHHLTRIDHRHNFSPYNTLLHLSSAVPSATGAVKFESLAFIPQLALSAVLIPLALAKKDLAGTMLAQTFAFVAFNKVCTSQYFLWYMILLPFYLPYSTLLSSPRLGLTAAALWVATQGLWLQQAYQLEFLGRSTFVPGLFLAGLAFFAVNCWVLGIVVADIGGRSGSEQDAGGKVVEGDQVMSKVGKLE</sequence>
<dbReference type="GO" id="GO:1990529">
    <property type="term" value="C:glycosylphosphatidylinositol-mannosyltransferase I complex"/>
    <property type="evidence" value="ECO:0007669"/>
    <property type="project" value="TreeGrafter"/>
</dbReference>
<feature type="transmembrane region" description="Helical" evidence="13">
    <location>
        <begin position="325"/>
        <end position="350"/>
    </location>
</feature>
<evidence type="ECO:0000256" key="13">
    <source>
        <dbReference type="RuleBase" id="RU365064"/>
    </source>
</evidence>
<gene>
    <name evidence="14" type="primary">GPI14</name>
    <name evidence="14" type="ORF">IMSHALPRED_008866</name>
</gene>